<keyword evidence="3" id="KW-1185">Reference proteome</keyword>
<dbReference type="PANTHER" id="PTHR37984">
    <property type="entry name" value="PROTEIN CBG26694"/>
    <property type="match status" value="1"/>
</dbReference>
<evidence type="ECO:0000256" key="1">
    <source>
        <dbReference type="SAM" id="SignalP"/>
    </source>
</evidence>
<dbReference type="InterPro" id="IPR050951">
    <property type="entry name" value="Retrovirus_Pol_polyprotein"/>
</dbReference>
<evidence type="ECO:0000313" key="2">
    <source>
        <dbReference type="EMBL" id="GJT14306.1"/>
    </source>
</evidence>
<reference evidence="2" key="2">
    <citation type="submission" date="2022-01" db="EMBL/GenBank/DDBJ databases">
        <authorList>
            <person name="Yamashiro T."/>
            <person name="Shiraishi A."/>
            <person name="Satake H."/>
            <person name="Nakayama K."/>
        </authorList>
    </citation>
    <scope>NUCLEOTIDE SEQUENCE</scope>
</reference>
<evidence type="ECO:0008006" key="4">
    <source>
        <dbReference type="Google" id="ProtNLM"/>
    </source>
</evidence>
<dbReference type="EMBL" id="BQNB010013302">
    <property type="protein sequence ID" value="GJT14306.1"/>
    <property type="molecule type" value="Genomic_DNA"/>
</dbReference>
<protein>
    <recommendedName>
        <fullName evidence="4">Reverse transcriptase domain-containing protein</fullName>
    </recommendedName>
</protein>
<comment type="caution">
    <text evidence="2">The sequence shown here is derived from an EMBL/GenBank/DDBJ whole genome shotgun (WGS) entry which is preliminary data.</text>
</comment>
<feature type="chain" id="PRO_5045827424" description="Reverse transcriptase domain-containing protein" evidence="1">
    <location>
        <begin position="23"/>
        <end position="165"/>
    </location>
</feature>
<evidence type="ECO:0000313" key="3">
    <source>
        <dbReference type="Proteomes" id="UP001151760"/>
    </source>
</evidence>
<sequence>METSPVVELLSLLLMKLKDLLGLPPPRKVEFHIDLIPEANAVAKSPYRLTPTEMQELSNQLKELQDKVNSEGIHMDPSKIKAVKNWKPLKTSIEIHSFLGLMGNYRRFIANFSKIAKPLTLLTQKDKKFEWGDEQENTFKMLKDMLCDALIMALLEGPDDFCSLL</sequence>
<dbReference type="Proteomes" id="UP001151760">
    <property type="component" value="Unassembled WGS sequence"/>
</dbReference>
<dbReference type="SUPFAM" id="SSF56672">
    <property type="entry name" value="DNA/RNA polymerases"/>
    <property type="match status" value="1"/>
</dbReference>
<accession>A0ABQ5BHZ9</accession>
<proteinExistence type="predicted"/>
<gene>
    <name evidence="2" type="ORF">Tco_0861348</name>
</gene>
<dbReference type="InterPro" id="IPR043128">
    <property type="entry name" value="Rev_trsase/Diguanyl_cyclase"/>
</dbReference>
<keyword evidence="1" id="KW-0732">Signal</keyword>
<feature type="signal peptide" evidence="1">
    <location>
        <begin position="1"/>
        <end position="22"/>
    </location>
</feature>
<dbReference type="Gene3D" id="3.30.70.270">
    <property type="match status" value="1"/>
</dbReference>
<dbReference type="InterPro" id="IPR043502">
    <property type="entry name" value="DNA/RNA_pol_sf"/>
</dbReference>
<organism evidence="2 3">
    <name type="scientific">Tanacetum coccineum</name>
    <dbReference type="NCBI Taxonomy" id="301880"/>
    <lineage>
        <taxon>Eukaryota</taxon>
        <taxon>Viridiplantae</taxon>
        <taxon>Streptophyta</taxon>
        <taxon>Embryophyta</taxon>
        <taxon>Tracheophyta</taxon>
        <taxon>Spermatophyta</taxon>
        <taxon>Magnoliopsida</taxon>
        <taxon>eudicotyledons</taxon>
        <taxon>Gunneridae</taxon>
        <taxon>Pentapetalae</taxon>
        <taxon>asterids</taxon>
        <taxon>campanulids</taxon>
        <taxon>Asterales</taxon>
        <taxon>Asteraceae</taxon>
        <taxon>Asteroideae</taxon>
        <taxon>Anthemideae</taxon>
        <taxon>Anthemidinae</taxon>
        <taxon>Tanacetum</taxon>
    </lineage>
</organism>
<name>A0ABQ5BHZ9_9ASTR</name>
<dbReference type="PANTHER" id="PTHR37984:SF5">
    <property type="entry name" value="PROTEIN NYNRIN-LIKE"/>
    <property type="match status" value="1"/>
</dbReference>
<reference evidence="2" key="1">
    <citation type="journal article" date="2022" name="Int. J. Mol. Sci.">
        <title>Draft Genome of Tanacetum Coccineum: Genomic Comparison of Closely Related Tanacetum-Family Plants.</title>
        <authorList>
            <person name="Yamashiro T."/>
            <person name="Shiraishi A."/>
            <person name="Nakayama K."/>
            <person name="Satake H."/>
        </authorList>
    </citation>
    <scope>NUCLEOTIDE SEQUENCE</scope>
</reference>